<gene>
    <name evidence="2" type="ORF">OB69_15140</name>
</gene>
<evidence type="ECO:0000313" key="3">
    <source>
        <dbReference type="Proteomes" id="UP000036908"/>
    </source>
</evidence>
<dbReference type="AlphaFoldDB" id="A0A0L8AH20"/>
<sequence length="277" mass="32781">MKKLILLSLSFFFVFTSYSSAQIVGENYEIEQQLLASTKQLNQFFKRFNGEEDVKGRTFEPDDRQYRNERLRKKYLSILFDEEDTDISSQAKNDFIERVTQGDNPEFLNLHSKDWFAVVNTTFLYKGKEMPLLLYMKIQQEALGYEWVIADVAFDPYKTMFDKQRGETKVFLHPMSHELDFMNLRKALVKGGVPESYTLADYKPDFLTIFLYEVKMGILQFQTVNRMNYHFFGIDGWYFSLTNFNRANDNSGWLISDLLQVNTSQKEDLLKIIYEKK</sequence>
<dbReference type="OrthoDB" id="976741at2"/>
<evidence type="ECO:0000313" key="2">
    <source>
        <dbReference type="EMBL" id="KOF01689.1"/>
    </source>
</evidence>
<dbReference type="Proteomes" id="UP000036908">
    <property type="component" value="Unassembled WGS sequence"/>
</dbReference>
<evidence type="ECO:0000256" key="1">
    <source>
        <dbReference type="SAM" id="SignalP"/>
    </source>
</evidence>
<organism evidence="2 3">
    <name type="scientific">Roseivirga seohaensis subsp. aquiponti</name>
    <dbReference type="NCBI Taxonomy" id="1566026"/>
    <lineage>
        <taxon>Bacteria</taxon>
        <taxon>Pseudomonadati</taxon>
        <taxon>Bacteroidota</taxon>
        <taxon>Cytophagia</taxon>
        <taxon>Cytophagales</taxon>
        <taxon>Roseivirgaceae</taxon>
        <taxon>Roseivirga</taxon>
    </lineage>
</organism>
<dbReference type="PATRIC" id="fig|1566026.4.peg.1346"/>
<feature type="chain" id="PRO_5005580029" evidence="1">
    <location>
        <begin position="22"/>
        <end position="277"/>
    </location>
</feature>
<proteinExistence type="predicted"/>
<feature type="signal peptide" evidence="1">
    <location>
        <begin position="1"/>
        <end position="21"/>
    </location>
</feature>
<protein>
    <submittedName>
        <fullName evidence="2">Uncharacterized protein</fullName>
    </submittedName>
</protein>
<dbReference type="RefSeq" id="WP_053224590.1">
    <property type="nucleotide sequence ID" value="NZ_JSVA01000018.1"/>
</dbReference>
<accession>A0A0L8AH20</accession>
<comment type="caution">
    <text evidence="2">The sequence shown here is derived from an EMBL/GenBank/DDBJ whole genome shotgun (WGS) entry which is preliminary data.</text>
</comment>
<keyword evidence="1" id="KW-0732">Signal</keyword>
<dbReference type="EMBL" id="JSVA01000018">
    <property type="protein sequence ID" value="KOF01689.1"/>
    <property type="molecule type" value="Genomic_DNA"/>
</dbReference>
<keyword evidence="3" id="KW-1185">Reference proteome</keyword>
<name>A0A0L8AH20_9BACT</name>
<reference evidence="3" key="1">
    <citation type="submission" date="2014-11" db="EMBL/GenBank/DDBJ databases">
        <title>Genome sequencing of Roseivirga sp. D-25.</title>
        <authorList>
            <person name="Selvaratnam C."/>
            <person name="Thevarajoo S."/>
            <person name="Goh K.M."/>
            <person name="Eee R."/>
            <person name="Chan K.-G."/>
            <person name="Chong C.S."/>
        </authorList>
    </citation>
    <scope>NUCLEOTIDE SEQUENCE [LARGE SCALE GENOMIC DNA]</scope>
    <source>
        <strain evidence="3">D-25</strain>
    </source>
</reference>